<feature type="compositionally biased region" description="Polar residues" evidence="1">
    <location>
        <begin position="303"/>
        <end position="316"/>
    </location>
</feature>
<dbReference type="Proteomes" id="UP000749559">
    <property type="component" value="Unassembled WGS sequence"/>
</dbReference>
<protein>
    <submittedName>
        <fullName evidence="2">Uncharacterized protein</fullName>
    </submittedName>
</protein>
<comment type="caution">
    <text evidence="2">The sequence shown here is derived from an EMBL/GenBank/DDBJ whole genome shotgun (WGS) entry which is preliminary data.</text>
</comment>
<keyword evidence="3" id="KW-1185">Reference proteome</keyword>
<feature type="compositionally biased region" description="Basic residues" evidence="1">
    <location>
        <begin position="166"/>
        <end position="182"/>
    </location>
</feature>
<dbReference type="InterPro" id="IPR029063">
    <property type="entry name" value="SAM-dependent_MTases_sf"/>
</dbReference>
<dbReference type="Pfam" id="PF13679">
    <property type="entry name" value="Methyltransf_32"/>
    <property type="match status" value="1"/>
</dbReference>
<gene>
    <name evidence="2" type="ORF">OFUS_LOCUS14325</name>
</gene>
<evidence type="ECO:0000313" key="3">
    <source>
        <dbReference type="Proteomes" id="UP000749559"/>
    </source>
</evidence>
<dbReference type="AlphaFoldDB" id="A0A8J1Y3H9"/>
<feature type="region of interest" description="Disordered" evidence="1">
    <location>
        <begin position="252"/>
        <end position="271"/>
    </location>
</feature>
<sequence length="557" mass="63257">MEDAREVMDLRATYEFLHRHEWIFNFAVTDFFTLKVWDYIPTEWRNSLESLSNAELNQVPFGFIKENWPESLKNFITMATNCSSPRKQICLFNPAVVSNTMKKGMNPKKIHEVSNMAAVIHEMCREHGVKVVIDIGSGLGYLGQVLSATYGYRVIGFESIASRSHGASKRNVKQSKQNKPHRTQNQGNDGNGGKSVNVDIEAEELSSLMETVTLELEDTKQCRQELTKLLYEHCLSEKEQLELKEGSKGLDDLRRMSDPARKVNSSNVECSMEQSVDQSNIDALSDTVSNSTPLSQSKHEIAQSITASKSDHLSQTVPMPNSTPVCMVGLHCCGDLTPTMLRLMRDLDVIQCLVCVSCCYHRMKEQSNKSIVNFPISKTVSETIRTSKVPDWSLTRFAMRLAAQETKARWQHQSAEEHDLHMKHVAYRGLVELYMEKEGTVLKKCHRKPAKKEHYGSFDAYVHGILERSTIEGKPLSEVEKDHHSANLKKLYVENEENFKYIEPITALQVVLQPVLETLITLDRMIFLRENGISAEIKPIFDEYVSPRNLALLANKT</sequence>
<feature type="region of interest" description="Disordered" evidence="1">
    <location>
        <begin position="166"/>
        <end position="196"/>
    </location>
</feature>
<dbReference type="EMBL" id="CAIIXF020000007">
    <property type="protein sequence ID" value="CAH1788871.1"/>
    <property type="molecule type" value="Genomic_DNA"/>
</dbReference>
<dbReference type="InterPro" id="IPR052220">
    <property type="entry name" value="METTL25"/>
</dbReference>
<feature type="compositionally biased region" description="Polar residues" evidence="1">
    <location>
        <begin position="285"/>
        <end position="296"/>
    </location>
</feature>
<dbReference type="OrthoDB" id="10258156at2759"/>
<reference evidence="2" key="1">
    <citation type="submission" date="2022-03" db="EMBL/GenBank/DDBJ databases">
        <authorList>
            <person name="Martin C."/>
        </authorList>
    </citation>
    <scope>NUCLEOTIDE SEQUENCE</scope>
</reference>
<evidence type="ECO:0000313" key="2">
    <source>
        <dbReference type="EMBL" id="CAH1788871.1"/>
    </source>
</evidence>
<feature type="region of interest" description="Disordered" evidence="1">
    <location>
        <begin position="285"/>
        <end position="316"/>
    </location>
</feature>
<accession>A0A8J1Y3H9</accession>
<organism evidence="2 3">
    <name type="scientific">Owenia fusiformis</name>
    <name type="common">Polychaete worm</name>
    <dbReference type="NCBI Taxonomy" id="6347"/>
    <lineage>
        <taxon>Eukaryota</taxon>
        <taxon>Metazoa</taxon>
        <taxon>Spiralia</taxon>
        <taxon>Lophotrochozoa</taxon>
        <taxon>Annelida</taxon>
        <taxon>Polychaeta</taxon>
        <taxon>Sedentaria</taxon>
        <taxon>Canalipalpata</taxon>
        <taxon>Sabellida</taxon>
        <taxon>Oweniida</taxon>
        <taxon>Oweniidae</taxon>
        <taxon>Owenia</taxon>
    </lineage>
</organism>
<name>A0A8J1Y3H9_OWEFU</name>
<evidence type="ECO:0000256" key="1">
    <source>
        <dbReference type="SAM" id="MobiDB-lite"/>
    </source>
</evidence>
<dbReference type="SUPFAM" id="SSF53335">
    <property type="entry name" value="S-adenosyl-L-methionine-dependent methyltransferases"/>
    <property type="match status" value="1"/>
</dbReference>
<proteinExistence type="predicted"/>
<feature type="compositionally biased region" description="Basic and acidic residues" evidence="1">
    <location>
        <begin position="252"/>
        <end position="261"/>
    </location>
</feature>
<dbReference type="InterPro" id="IPR025714">
    <property type="entry name" value="Methyltranfer_dom"/>
</dbReference>
<dbReference type="PANTHER" id="PTHR12496">
    <property type="entry name" value="CGI-41 METHYLTRANSFERASE"/>
    <property type="match status" value="1"/>
</dbReference>
<dbReference type="PANTHER" id="PTHR12496:SF0">
    <property type="entry name" value="METHYLTRANSFERASE DOMAIN-CONTAINING PROTEIN"/>
    <property type="match status" value="1"/>
</dbReference>